<accession>A0AAV7BBV0</accession>
<proteinExistence type="predicted"/>
<evidence type="ECO:0000313" key="3">
    <source>
        <dbReference type="Proteomes" id="UP000824782"/>
    </source>
</evidence>
<feature type="compositionally biased region" description="Basic residues" evidence="1">
    <location>
        <begin position="104"/>
        <end position="119"/>
    </location>
</feature>
<name>A0AAV7BBV0_ENGPU</name>
<comment type="caution">
    <text evidence="2">The sequence shown here is derived from an EMBL/GenBank/DDBJ whole genome shotgun (WGS) entry which is preliminary data.</text>
</comment>
<gene>
    <name evidence="2" type="ORF">GDO81_014670</name>
</gene>
<dbReference type="EMBL" id="WNYA01000006">
    <property type="protein sequence ID" value="KAG8570057.1"/>
    <property type="molecule type" value="Genomic_DNA"/>
</dbReference>
<reference evidence="2" key="1">
    <citation type="thesis" date="2020" institute="ProQuest LLC" country="789 East Eisenhower Parkway, Ann Arbor, MI, USA">
        <title>Comparative Genomics and Chromosome Evolution.</title>
        <authorList>
            <person name="Mudd A.B."/>
        </authorList>
    </citation>
    <scope>NUCLEOTIDE SEQUENCE</scope>
    <source>
        <strain evidence="2">237g6f4</strain>
        <tissue evidence="2">Blood</tissue>
    </source>
</reference>
<evidence type="ECO:0000313" key="2">
    <source>
        <dbReference type="EMBL" id="KAG8570057.1"/>
    </source>
</evidence>
<protein>
    <submittedName>
        <fullName evidence="2">Uncharacterized protein</fullName>
    </submittedName>
</protein>
<keyword evidence="3" id="KW-1185">Reference proteome</keyword>
<dbReference type="AlphaFoldDB" id="A0AAV7BBV0"/>
<evidence type="ECO:0000256" key="1">
    <source>
        <dbReference type="SAM" id="MobiDB-lite"/>
    </source>
</evidence>
<dbReference type="Proteomes" id="UP000824782">
    <property type="component" value="Unassembled WGS sequence"/>
</dbReference>
<sequence length="170" mass="19517">MTEGSLFSMNLWHRLHTTIIINRGKDSFSSWRLLFQTPFAVDVFLTRDLGITMDLKFPIEEVGFSINKSRQFLQPCDTGQDCDKKPSLPPDETIEPPSISVPKKSQKRRQRKPKRKKIKAVGVIKGRSTKSGIFPGKIRLNLPKKILEKCTFRGKLRLKIPKNITDPRKS</sequence>
<feature type="region of interest" description="Disordered" evidence="1">
    <location>
        <begin position="75"/>
        <end position="120"/>
    </location>
</feature>
<organism evidence="2 3">
    <name type="scientific">Engystomops pustulosus</name>
    <name type="common">Tungara frog</name>
    <name type="synonym">Physalaemus pustulosus</name>
    <dbReference type="NCBI Taxonomy" id="76066"/>
    <lineage>
        <taxon>Eukaryota</taxon>
        <taxon>Metazoa</taxon>
        <taxon>Chordata</taxon>
        <taxon>Craniata</taxon>
        <taxon>Vertebrata</taxon>
        <taxon>Euteleostomi</taxon>
        <taxon>Amphibia</taxon>
        <taxon>Batrachia</taxon>
        <taxon>Anura</taxon>
        <taxon>Neobatrachia</taxon>
        <taxon>Hyloidea</taxon>
        <taxon>Leptodactylidae</taxon>
        <taxon>Leiuperinae</taxon>
        <taxon>Engystomops</taxon>
    </lineage>
</organism>